<evidence type="ECO:0000256" key="5">
    <source>
        <dbReference type="ARBA" id="ARBA00022692"/>
    </source>
</evidence>
<evidence type="ECO:0000256" key="13">
    <source>
        <dbReference type="RuleBase" id="RU003357"/>
    </source>
</evidence>
<keyword evidence="9 13" id="KW-0798">TonB box</keyword>
<dbReference type="Gene3D" id="2.170.130.10">
    <property type="entry name" value="TonB-dependent receptor, plug domain"/>
    <property type="match status" value="1"/>
</dbReference>
<evidence type="ECO:0000259" key="16">
    <source>
        <dbReference type="Pfam" id="PF07715"/>
    </source>
</evidence>
<keyword evidence="6 14" id="KW-0732">Signal</keyword>
<protein>
    <submittedName>
        <fullName evidence="17">TonB-dependent receptor</fullName>
    </submittedName>
</protein>
<gene>
    <name evidence="17" type="ORF">CS053_15930</name>
</gene>
<dbReference type="AlphaFoldDB" id="A0A5B9E5S2"/>
<evidence type="ECO:0000256" key="14">
    <source>
        <dbReference type="SAM" id="SignalP"/>
    </source>
</evidence>
<keyword evidence="3 12" id="KW-1134">Transmembrane beta strand</keyword>
<feature type="domain" description="TonB-dependent receptor-like beta-barrel" evidence="15">
    <location>
        <begin position="297"/>
        <end position="789"/>
    </location>
</feature>
<organism evidence="17 18">
    <name type="scientific">Rhodanobacter glycinis</name>
    <dbReference type="NCBI Taxonomy" id="582702"/>
    <lineage>
        <taxon>Bacteria</taxon>
        <taxon>Pseudomonadati</taxon>
        <taxon>Pseudomonadota</taxon>
        <taxon>Gammaproteobacteria</taxon>
        <taxon>Lysobacterales</taxon>
        <taxon>Rhodanobacteraceae</taxon>
        <taxon>Rhodanobacter</taxon>
    </lineage>
</organism>
<evidence type="ECO:0000259" key="15">
    <source>
        <dbReference type="Pfam" id="PF00593"/>
    </source>
</evidence>
<accession>A0A5B9E5S2</accession>
<feature type="domain" description="TonB-dependent receptor plug" evidence="16">
    <location>
        <begin position="68"/>
        <end position="179"/>
    </location>
</feature>
<keyword evidence="11 12" id="KW-0998">Cell outer membrane</keyword>
<dbReference type="Pfam" id="PF00593">
    <property type="entry name" value="TonB_dep_Rec_b-barrel"/>
    <property type="match status" value="1"/>
</dbReference>
<dbReference type="PROSITE" id="PS52016">
    <property type="entry name" value="TONB_DEPENDENT_REC_3"/>
    <property type="match status" value="1"/>
</dbReference>
<evidence type="ECO:0000256" key="7">
    <source>
        <dbReference type="ARBA" id="ARBA00023004"/>
    </source>
</evidence>
<dbReference type="PANTHER" id="PTHR32552">
    <property type="entry name" value="FERRICHROME IRON RECEPTOR-RELATED"/>
    <property type="match status" value="1"/>
</dbReference>
<feature type="signal peptide" evidence="14">
    <location>
        <begin position="1"/>
        <end position="26"/>
    </location>
</feature>
<dbReference type="RefSeq" id="WP_147628120.1">
    <property type="nucleotide sequence ID" value="NZ_CP042807.1"/>
</dbReference>
<keyword evidence="10 12" id="KW-0472">Membrane</keyword>
<dbReference type="PANTHER" id="PTHR32552:SF89">
    <property type="entry name" value="CATECHOLATE SIDEROPHORE RECEPTOR FIU"/>
    <property type="match status" value="1"/>
</dbReference>
<dbReference type="Gene3D" id="2.40.170.20">
    <property type="entry name" value="TonB-dependent receptor, beta-barrel domain"/>
    <property type="match status" value="1"/>
</dbReference>
<dbReference type="InterPro" id="IPR036942">
    <property type="entry name" value="Beta-barrel_TonB_sf"/>
</dbReference>
<sequence length="830" mass="89562">MNTHRFARQMLPAAIVAVLMSGTVCAQDSSATSTPTTSKAAQAARPQTAKTLDQVVVTGSASTGGVRQIDASYAITTLSADDIKDVAPSSTADLLKAVPSVWVEASGGQTGANVYVRGFPGAGDARFVTTELDGSPLYGSSGLSFMSTPDLFRLDDSIKRVEVLRGGPSPIFASGQPGATVNFIQKDGTDTPDGAGTLRATVGTEGFRRFDAYWGGEIAKDWYFAGGGFAREGDGVHDAQFQVNRGGQLEAILTRKFDNDNGSISFSARHTHDNDAFFTSSPMVSINGKLHRLDQFDPSSDTLLGNDLRHVSIETTPGNPPGTVNRDVAGGRGMNLSVFGSKFDWKFGDGWSVSNRANFVGGDVPTTALFNGSNPPQTISSYINDAVTRANGDPAVVAAGGMASGGSAVYTHGGQAVDPNQLVLETGLWTVQKHIRSFTDEVRVNKEIFDGNTLTAGAYFASYGTRDQWFLGNNVLTTLQNNARLIDVTLNNGAMVSHNGFSGPATYAFAEAWSGRNVAGYLSDEWVIGPWRLDAGVRLENQRANGRSENNSVVDLDGNPLTLYNNGASVLNGSYKDFHQSSTHASWTAGANYSFTPHTSAFVRINSGQLFPMFDDIQGGTPQIQTVKQYELGFKTENKYYSAYLTAFYNRFSDLPYQAFVQGPNGLVNVTLAGTTSAKGLEFEGALHPTENFELQLIGDYTNAHYDRYGDYSNNQVERQPRLQFRVTPSYFIPTSWGMARVYATYTHVGQRYGDLANQQILPSYYTIDVGAEMAMGDHWDLRLNGSNITNKLALTEGNNRVLSGTSTSNVIYGRSIFGRSWMLSALYSF</sequence>
<evidence type="ECO:0000313" key="17">
    <source>
        <dbReference type="EMBL" id="QEE25831.1"/>
    </source>
</evidence>
<evidence type="ECO:0000313" key="18">
    <source>
        <dbReference type="Proteomes" id="UP000321807"/>
    </source>
</evidence>
<proteinExistence type="inferred from homology"/>
<keyword evidence="4" id="KW-0410">Iron transport</keyword>
<evidence type="ECO:0000256" key="4">
    <source>
        <dbReference type="ARBA" id="ARBA00022496"/>
    </source>
</evidence>
<dbReference type="Proteomes" id="UP000321807">
    <property type="component" value="Chromosome"/>
</dbReference>
<dbReference type="KEGG" id="rgl:CS053_15930"/>
<comment type="subcellular location">
    <subcellularLocation>
        <location evidence="1 12">Cell outer membrane</location>
        <topology evidence="1 12">Multi-pass membrane protein</topology>
    </subcellularLocation>
</comment>
<keyword evidence="17" id="KW-0675">Receptor</keyword>
<evidence type="ECO:0000256" key="11">
    <source>
        <dbReference type="ARBA" id="ARBA00023237"/>
    </source>
</evidence>
<dbReference type="GO" id="GO:0009279">
    <property type="term" value="C:cell outer membrane"/>
    <property type="evidence" value="ECO:0007669"/>
    <property type="project" value="UniProtKB-SubCell"/>
</dbReference>
<keyword evidence="2 12" id="KW-0813">Transport</keyword>
<comment type="similarity">
    <text evidence="12 13">Belongs to the TonB-dependent receptor family.</text>
</comment>
<dbReference type="InterPro" id="IPR037066">
    <property type="entry name" value="Plug_dom_sf"/>
</dbReference>
<dbReference type="Pfam" id="PF07715">
    <property type="entry name" value="Plug"/>
    <property type="match status" value="1"/>
</dbReference>
<evidence type="ECO:0000256" key="9">
    <source>
        <dbReference type="ARBA" id="ARBA00023077"/>
    </source>
</evidence>
<evidence type="ECO:0000256" key="10">
    <source>
        <dbReference type="ARBA" id="ARBA00023136"/>
    </source>
</evidence>
<dbReference type="EMBL" id="CP042807">
    <property type="protein sequence ID" value="QEE25831.1"/>
    <property type="molecule type" value="Genomic_DNA"/>
</dbReference>
<dbReference type="GO" id="GO:0015344">
    <property type="term" value="F:siderophore uptake transmembrane transporter activity"/>
    <property type="evidence" value="ECO:0007669"/>
    <property type="project" value="TreeGrafter"/>
</dbReference>
<keyword evidence="5 12" id="KW-0812">Transmembrane</keyword>
<evidence type="ECO:0000256" key="12">
    <source>
        <dbReference type="PROSITE-ProRule" id="PRU01360"/>
    </source>
</evidence>
<evidence type="ECO:0000256" key="8">
    <source>
        <dbReference type="ARBA" id="ARBA00023065"/>
    </source>
</evidence>
<keyword evidence="7" id="KW-0408">Iron</keyword>
<name>A0A5B9E5S2_9GAMM</name>
<dbReference type="SUPFAM" id="SSF56935">
    <property type="entry name" value="Porins"/>
    <property type="match status" value="1"/>
</dbReference>
<dbReference type="InterPro" id="IPR012910">
    <property type="entry name" value="Plug_dom"/>
</dbReference>
<dbReference type="InterPro" id="IPR000531">
    <property type="entry name" value="Beta-barrel_TonB"/>
</dbReference>
<keyword evidence="8" id="KW-0406">Ion transport</keyword>
<reference evidence="17 18" key="1">
    <citation type="submission" date="2019-08" db="EMBL/GenBank/DDBJ databases">
        <title>Complete genome sequence of Rhodanobacter glycinis strain T01E-68 isolated from tomato root.</title>
        <authorList>
            <person name="Weon H.-Y."/>
            <person name="Lee S.A."/>
        </authorList>
    </citation>
    <scope>NUCLEOTIDE SEQUENCE [LARGE SCALE GENOMIC DNA]</scope>
    <source>
        <strain evidence="17 18">T01E-68</strain>
    </source>
</reference>
<dbReference type="InterPro" id="IPR039426">
    <property type="entry name" value="TonB-dep_rcpt-like"/>
</dbReference>
<evidence type="ECO:0000256" key="1">
    <source>
        <dbReference type="ARBA" id="ARBA00004571"/>
    </source>
</evidence>
<evidence type="ECO:0000256" key="2">
    <source>
        <dbReference type="ARBA" id="ARBA00022448"/>
    </source>
</evidence>
<feature type="chain" id="PRO_5022775444" evidence="14">
    <location>
        <begin position="27"/>
        <end position="830"/>
    </location>
</feature>
<evidence type="ECO:0000256" key="6">
    <source>
        <dbReference type="ARBA" id="ARBA00022729"/>
    </source>
</evidence>
<evidence type="ECO:0000256" key="3">
    <source>
        <dbReference type="ARBA" id="ARBA00022452"/>
    </source>
</evidence>